<dbReference type="PANTHER" id="PTHR19328">
    <property type="entry name" value="HEDGEHOG-INTERACTING PROTEIN"/>
    <property type="match status" value="1"/>
</dbReference>
<dbReference type="Proteomes" id="UP001597641">
    <property type="component" value="Unassembled WGS sequence"/>
</dbReference>
<dbReference type="Gene3D" id="2.60.120.1560">
    <property type="match status" value="1"/>
</dbReference>
<dbReference type="InterPro" id="IPR013783">
    <property type="entry name" value="Ig-like_fold"/>
</dbReference>
<dbReference type="SMART" id="SM00409">
    <property type="entry name" value="IG"/>
    <property type="match status" value="1"/>
</dbReference>
<dbReference type="Pfam" id="PF13927">
    <property type="entry name" value="Ig_3"/>
    <property type="match status" value="1"/>
</dbReference>
<gene>
    <name evidence="3" type="ORF">ACFS7Z_24220</name>
</gene>
<evidence type="ECO:0000259" key="1">
    <source>
        <dbReference type="PROSITE" id="PS50835"/>
    </source>
</evidence>
<dbReference type="InterPro" id="IPR011041">
    <property type="entry name" value="Quinoprot_gluc/sorb_DH_b-prop"/>
</dbReference>
<dbReference type="Pfam" id="PF07691">
    <property type="entry name" value="PA14"/>
    <property type="match status" value="1"/>
</dbReference>
<dbReference type="InterPro" id="IPR011658">
    <property type="entry name" value="PA14_dom"/>
</dbReference>
<dbReference type="SUPFAM" id="SSF56988">
    <property type="entry name" value="Anthrax protective antigen"/>
    <property type="match status" value="1"/>
</dbReference>
<dbReference type="InterPro" id="IPR026444">
    <property type="entry name" value="Secre_tail"/>
</dbReference>
<dbReference type="InterPro" id="IPR003599">
    <property type="entry name" value="Ig_sub"/>
</dbReference>
<feature type="domain" description="Ig-like" evidence="1">
    <location>
        <begin position="333"/>
        <end position="413"/>
    </location>
</feature>
<name>A0ABW6C200_9BACT</name>
<dbReference type="EMBL" id="JBHUOX010000030">
    <property type="protein sequence ID" value="MFD3003486.1"/>
    <property type="molecule type" value="Genomic_DNA"/>
</dbReference>
<evidence type="ECO:0000313" key="3">
    <source>
        <dbReference type="EMBL" id="MFD3003486.1"/>
    </source>
</evidence>
<dbReference type="InterPro" id="IPR037524">
    <property type="entry name" value="PA14/GLEYA"/>
</dbReference>
<proteinExistence type="predicted"/>
<comment type="caution">
    <text evidence="3">The sequence shown here is derived from an EMBL/GenBank/DDBJ whole genome shotgun (WGS) entry which is preliminary data.</text>
</comment>
<dbReference type="Pfam" id="PF18962">
    <property type="entry name" value="Por_Secre_tail"/>
    <property type="match status" value="1"/>
</dbReference>
<keyword evidence="4" id="KW-1185">Reference proteome</keyword>
<evidence type="ECO:0000313" key="4">
    <source>
        <dbReference type="Proteomes" id="UP001597641"/>
    </source>
</evidence>
<dbReference type="RefSeq" id="WP_377490975.1">
    <property type="nucleotide sequence ID" value="NZ_JBHUOX010000030.1"/>
</dbReference>
<dbReference type="InterPro" id="IPR007110">
    <property type="entry name" value="Ig-like_dom"/>
</dbReference>
<organism evidence="3 4">
    <name type="scientific">Pontibacter toksunensis</name>
    <dbReference type="NCBI Taxonomy" id="1332631"/>
    <lineage>
        <taxon>Bacteria</taxon>
        <taxon>Pseudomonadati</taxon>
        <taxon>Bacteroidota</taxon>
        <taxon>Cytophagia</taxon>
        <taxon>Cytophagales</taxon>
        <taxon>Hymenobacteraceae</taxon>
        <taxon>Pontibacter</taxon>
    </lineage>
</organism>
<accession>A0ABW6C200</accession>
<dbReference type="Gene3D" id="2.60.40.10">
    <property type="entry name" value="Immunoglobulins"/>
    <property type="match status" value="1"/>
</dbReference>
<dbReference type="SMART" id="SM00758">
    <property type="entry name" value="PA14"/>
    <property type="match status" value="1"/>
</dbReference>
<dbReference type="NCBIfam" id="TIGR04183">
    <property type="entry name" value="Por_Secre_tail"/>
    <property type="match status" value="1"/>
</dbReference>
<evidence type="ECO:0000259" key="2">
    <source>
        <dbReference type="PROSITE" id="PS51820"/>
    </source>
</evidence>
<dbReference type="PANTHER" id="PTHR19328:SF75">
    <property type="entry name" value="ALDOSE SUGAR DEHYDROGENASE YLII"/>
    <property type="match status" value="1"/>
</dbReference>
<dbReference type="PROSITE" id="PS50835">
    <property type="entry name" value="IG_LIKE"/>
    <property type="match status" value="1"/>
</dbReference>
<reference evidence="4" key="1">
    <citation type="journal article" date="2019" name="Int. J. Syst. Evol. Microbiol.">
        <title>The Global Catalogue of Microorganisms (GCM) 10K type strain sequencing project: providing services to taxonomists for standard genome sequencing and annotation.</title>
        <authorList>
            <consortium name="The Broad Institute Genomics Platform"/>
            <consortium name="The Broad Institute Genome Sequencing Center for Infectious Disease"/>
            <person name="Wu L."/>
            <person name="Ma J."/>
        </authorList>
    </citation>
    <scope>NUCLEOTIDE SEQUENCE [LARGE SCALE GENOMIC DNA]</scope>
    <source>
        <strain evidence="4">KCTC 23984</strain>
    </source>
</reference>
<dbReference type="SUPFAM" id="SSF48726">
    <property type="entry name" value="Immunoglobulin"/>
    <property type="match status" value="1"/>
</dbReference>
<dbReference type="InterPro" id="IPR012938">
    <property type="entry name" value="Glc/Sorbosone_DH"/>
</dbReference>
<protein>
    <submittedName>
        <fullName evidence="3">PQQ-dependent sugar dehydrogenase</fullName>
    </submittedName>
</protein>
<dbReference type="Pfam" id="PF07995">
    <property type="entry name" value="GSDH"/>
    <property type="match status" value="1"/>
</dbReference>
<feature type="domain" description="PA14" evidence="2">
    <location>
        <begin position="734"/>
        <end position="886"/>
    </location>
</feature>
<dbReference type="Gene3D" id="2.120.10.30">
    <property type="entry name" value="TolB, C-terminal domain"/>
    <property type="match status" value="1"/>
</dbReference>
<dbReference type="PROSITE" id="PS51820">
    <property type="entry name" value="PA14"/>
    <property type="match status" value="1"/>
</dbReference>
<dbReference type="SUPFAM" id="SSF50952">
    <property type="entry name" value="Soluble quinoprotein glucose dehydrogenase"/>
    <property type="match status" value="1"/>
</dbReference>
<sequence length="991" mass="106477">MSKPTVLAFAPDDRIFIAEQGGRLRVIKNGSLLATPFMQLEVNSSGERGLIGIALDPNFKSNQFIYLYYTVSSGTIHNRVSRFTANGDVVLAGSEKIILELDPLSSATNHNGGALQFGKDGKLYIAVGDNANSANAQELDTYHGKVLRINADGSVPTGNPFTSGTEQRKRVWAFGLRNPYTFTFQTGTGRFFVNDVGEGSWEEINDASTGGLNFGWPGAEGNSTNPAYENPVHAYNRRSDTESGCAITGGAFYNPTTSNYPATYTGKYFYHDYCSNWINYIDISGSTAVQTKFASGLPGQSLSLTLGNDGNLYYLSRSAGALYKIIYVNTSAPSITRQPSDVTVTEGQSATFSVSASGTAPLNYQWQKNGANISGAKGATYTIASTTPASAGQYRVLVSNEAGSVTSNAATLTVTTYNAAPTAKVTSPVHQTLYRAGTVVSFTGTGTDPEDGTLPASAFSWSVEFHHDTHKHDGPPVASGVKSGTFTIPDEGETAVNVWYRLILTVTDSKGLKHSNYIDLTPKVVAVSLATSPVGLPLSLNNQPRTTPYTQNFVSGMSIPLHALPTQTYDGVSYQFSNWSPGTVAGGKITVPDVNTTYTASYSPDRSQELSGFTLMNADTDQPIAGYDPIATGATLNLADLPTQNLNIRANTTPANVGSVRFSFDGTENYRTESFSPYCIGGDQGNADYLPWALHEGSHTLTGTPFSGAGATGTVGTAKTITFTVVNTAIANCTATGSILREYWENVRGESTASIPVSSVPTFTSQLSSFEAPVNVADNYGQRLRGYICAPVSGNYTFYLASDDKSELWLSTTDNPADKVKIASVSGWTYPRQWDKYASQKSVEVWLEAGKRYYIEALHKEDWGLDNLAVAWQLPSGAIEAPIPGSRLSPVLQSQAASAQVVSGSEPGSESLLISYYPNPFEEEVTLQLHGKKEEKYSLKVYDVSGREVWHREDIAADKPLSLGKDFATGVYILQVSTGREARQYKLVKAR</sequence>
<dbReference type="InterPro" id="IPR011042">
    <property type="entry name" value="6-blade_b-propeller_TolB-like"/>
</dbReference>
<dbReference type="InterPro" id="IPR036179">
    <property type="entry name" value="Ig-like_dom_sf"/>
</dbReference>